<evidence type="ECO:0000313" key="13">
    <source>
        <dbReference type="EMBL" id="ODV81031.1"/>
    </source>
</evidence>
<dbReference type="UniPathway" id="UPA00378"/>
<keyword evidence="9" id="KW-0333">Golgi apparatus</keyword>
<evidence type="ECO:0000256" key="11">
    <source>
        <dbReference type="ARBA" id="ARBA00023180"/>
    </source>
</evidence>
<evidence type="ECO:0000256" key="8">
    <source>
        <dbReference type="ARBA" id="ARBA00022989"/>
    </source>
</evidence>
<evidence type="ECO:0000256" key="5">
    <source>
        <dbReference type="ARBA" id="ARBA00022679"/>
    </source>
</evidence>
<comment type="pathway">
    <text evidence="2">Protein modification; protein glycosylation.</text>
</comment>
<dbReference type="STRING" id="984487.A0A1E4SND2"/>
<keyword evidence="8 12" id="KW-1133">Transmembrane helix</keyword>
<dbReference type="EMBL" id="KV453910">
    <property type="protein sequence ID" value="ODV81031.1"/>
    <property type="molecule type" value="Genomic_DNA"/>
</dbReference>
<dbReference type="RefSeq" id="XP_020066153.1">
    <property type="nucleotide sequence ID" value="XM_020206380.1"/>
</dbReference>
<evidence type="ECO:0000256" key="10">
    <source>
        <dbReference type="ARBA" id="ARBA00023136"/>
    </source>
</evidence>
<keyword evidence="7" id="KW-0735">Signal-anchor</keyword>
<sequence length="514" mass="57459">MDKLSTTPRSSSRRAWANLTTVVLVLLVLPYLWHRTHNPTTFLPKLHSTASSSNKCSQYFAHLVASDPAIDIAHHELPSAMASLRIFAHCYLDNDQLPLPPGLEAKIIPFLQPQLPHHFTRNGSALLREVPPHALIWRTFRTQMKGKGIVIGCDRNDQLALIIALLNVLDALGNELPIQIVHSVDVPHDEVHAAATNLNQQVWFVNASSVTKQPLSIRTVATIINSFEEMIYMDPASVPLVAPAMLFDTQRYVDTGLLFFKDKKEVPSYLARSYKGLYTSLLPTSEEKAIFGTRQLASIWNKISTTHKNGTHSPQHEVSIFESNFRSVVSDGLFVINRSEHFMGLIIGAALELWGKNHSHQPKELLWLGHVISGGISPASVAKSFNYYYSAIPGTIATNKLSLSVCGSTQFHFSDEDQEVESPTALWASGLLQQAQLDELEGSIIPSDYPFRDATNDNNLSCIFIAKSSNEDTYKYSGVKQAQRRSQRLIKFTPEELAHFRHVMHAWASHEHVM</sequence>
<evidence type="ECO:0000256" key="7">
    <source>
        <dbReference type="ARBA" id="ARBA00022968"/>
    </source>
</evidence>
<keyword evidence="6 12" id="KW-0812">Transmembrane</keyword>
<keyword evidence="4" id="KW-0328">Glycosyltransferase</keyword>
<evidence type="ECO:0000313" key="14">
    <source>
        <dbReference type="Proteomes" id="UP000094285"/>
    </source>
</evidence>
<keyword evidence="11" id="KW-0325">Glycoprotein</keyword>
<reference evidence="14" key="1">
    <citation type="submission" date="2016-05" db="EMBL/GenBank/DDBJ databases">
        <title>Comparative genomics of biotechnologically important yeasts.</title>
        <authorList>
            <consortium name="DOE Joint Genome Institute"/>
            <person name="Riley R."/>
            <person name="Haridas S."/>
            <person name="Wolfe K.H."/>
            <person name="Lopes M.R."/>
            <person name="Hittinger C.T."/>
            <person name="Goker M."/>
            <person name="Salamov A."/>
            <person name="Wisecaver J."/>
            <person name="Long T.M."/>
            <person name="Aerts A.L."/>
            <person name="Barry K."/>
            <person name="Choi C."/>
            <person name="Clum A."/>
            <person name="Coughlan A.Y."/>
            <person name="Deshpande S."/>
            <person name="Douglass A.P."/>
            <person name="Hanson S.J."/>
            <person name="Klenk H.-P."/>
            <person name="Labutti K."/>
            <person name="Lapidus A."/>
            <person name="Lindquist E."/>
            <person name="Lipzen A."/>
            <person name="Meier-Kolthoff J.P."/>
            <person name="Ohm R.A."/>
            <person name="Otillar R.P."/>
            <person name="Pangilinan J."/>
            <person name="Peng Y."/>
            <person name="Rokas A."/>
            <person name="Rosa C.A."/>
            <person name="Scheuner C."/>
            <person name="Sibirny A.A."/>
            <person name="Slot J.C."/>
            <person name="Stielow J.B."/>
            <person name="Sun H."/>
            <person name="Kurtzman C.P."/>
            <person name="Blackwell M."/>
            <person name="Grigoriev I.V."/>
            <person name="Jeffries T.W."/>
        </authorList>
    </citation>
    <scope>NUCLEOTIDE SEQUENCE [LARGE SCALE GENOMIC DNA]</scope>
    <source>
        <strain evidence="14">NRRL Y-17324</strain>
    </source>
</reference>
<evidence type="ECO:0000256" key="9">
    <source>
        <dbReference type="ARBA" id="ARBA00023034"/>
    </source>
</evidence>
<comment type="similarity">
    <text evidence="3">Belongs to the MNN1/MNT family.</text>
</comment>
<protein>
    <submittedName>
        <fullName evidence="13">Glycosyltransferase family 71 protein</fullName>
    </submittedName>
</protein>
<dbReference type="PANTHER" id="PTHR31392">
    <property type="entry name" value="ALPHA-1,3-MANNOSYLTRANSFERASE MNN1-RELATED"/>
    <property type="match status" value="1"/>
</dbReference>
<dbReference type="GeneID" id="30980517"/>
<evidence type="ECO:0000256" key="2">
    <source>
        <dbReference type="ARBA" id="ARBA00004922"/>
    </source>
</evidence>
<keyword evidence="10 12" id="KW-0472">Membrane</keyword>
<evidence type="ECO:0000256" key="4">
    <source>
        <dbReference type="ARBA" id="ARBA00022676"/>
    </source>
</evidence>
<name>A0A1E4SND2_9ASCO</name>
<dbReference type="AlphaFoldDB" id="A0A1E4SND2"/>
<dbReference type="GO" id="GO:0046354">
    <property type="term" value="P:mannan biosynthetic process"/>
    <property type="evidence" value="ECO:0007669"/>
    <property type="project" value="UniProtKB-ARBA"/>
</dbReference>
<dbReference type="OrthoDB" id="430354at2759"/>
<dbReference type="GO" id="GO:0000139">
    <property type="term" value="C:Golgi membrane"/>
    <property type="evidence" value="ECO:0007669"/>
    <property type="project" value="UniProtKB-SubCell"/>
</dbReference>
<dbReference type="InterPro" id="IPR022751">
    <property type="entry name" value="Alpha_mannosyltransferase"/>
</dbReference>
<evidence type="ECO:0000256" key="12">
    <source>
        <dbReference type="SAM" id="Phobius"/>
    </source>
</evidence>
<dbReference type="SUPFAM" id="SSF53448">
    <property type="entry name" value="Nucleotide-diphospho-sugar transferases"/>
    <property type="match status" value="1"/>
</dbReference>
<dbReference type="GO" id="GO:0006493">
    <property type="term" value="P:protein O-linked glycosylation"/>
    <property type="evidence" value="ECO:0007669"/>
    <property type="project" value="TreeGrafter"/>
</dbReference>
<evidence type="ECO:0000256" key="1">
    <source>
        <dbReference type="ARBA" id="ARBA00004323"/>
    </source>
</evidence>
<gene>
    <name evidence="13" type="ORF">CANTADRAFT_188480</name>
</gene>
<organism evidence="13 14">
    <name type="scientific">Suhomyces tanzawaensis NRRL Y-17324</name>
    <dbReference type="NCBI Taxonomy" id="984487"/>
    <lineage>
        <taxon>Eukaryota</taxon>
        <taxon>Fungi</taxon>
        <taxon>Dikarya</taxon>
        <taxon>Ascomycota</taxon>
        <taxon>Saccharomycotina</taxon>
        <taxon>Pichiomycetes</taxon>
        <taxon>Debaryomycetaceae</taxon>
        <taxon>Suhomyces</taxon>
    </lineage>
</organism>
<dbReference type="InterPro" id="IPR029044">
    <property type="entry name" value="Nucleotide-diphossugar_trans"/>
</dbReference>
<dbReference type="Pfam" id="PF11051">
    <property type="entry name" value="Mannosyl_trans3"/>
    <property type="match status" value="1"/>
</dbReference>
<dbReference type="GO" id="GO:0000033">
    <property type="term" value="F:alpha-1,3-mannosyltransferase activity"/>
    <property type="evidence" value="ECO:0007669"/>
    <property type="project" value="TreeGrafter"/>
</dbReference>
<feature type="transmembrane region" description="Helical" evidence="12">
    <location>
        <begin position="15"/>
        <end position="33"/>
    </location>
</feature>
<keyword evidence="5 13" id="KW-0808">Transferase</keyword>
<proteinExistence type="inferred from homology"/>
<dbReference type="PANTHER" id="PTHR31392:SF1">
    <property type="entry name" value="ALPHA-1,3-MANNOSYLTRANSFERASE MNN1-RELATED"/>
    <property type="match status" value="1"/>
</dbReference>
<dbReference type="Proteomes" id="UP000094285">
    <property type="component" value="Unassembled WGS sequence"/>
</dbReference>
<accession>A0A1E4SND2</accession>
<evidence type="ECO:0000256" key="6">
    <source>
        <dbReference type="ARBA" id="ARBA00022692"/>
    </source>
</evidence>
<keyword evidence="14" id="KW-1185">Reference proteome</keyword>
<comment type="subcellular location">
    <subcellularLocation>
        <location evidence="1">Golgi apparatus membrane</location>
        <topology evidence="1">Single-pass type II membrane protein</topology>
    </subcellularLocation>
</comment>
<evidence type="ECO:0000256" key="3">
    <source>
        <dbReference type="ARBA" id="ARBA00009105"/>
    </source>
</evidence>